<feature type="compositionally biased region" description="Basic and acidic residues" evidence="1">
    <location>
        <begin position="59"/>
        <end position="70"/>
    </location>
</feature>
<gene>
    <name evidence="2" type="ORF">RA271_30340</name>
</gene>
<accession>A0ABW7NWX1</accession>
<dbReference type="RefSeq" id="WP_395578034.1">
    <property type="nucleotide sequence ID" value="NZ_JAVCQK010000800.1"/>
</dbReference>
<feature type="compositionally biased region" description="Polar residues" evidence="1">
    <location>
        <begin position="28"/>
        <end position="42"/>
    </location>
</feature>
<feature type="compositionally biased region" description="Basic and acidic residues" evidence="1">
    <location>
        <begin position="13"/>
        <end position="24"/>
    </location>
</feature>
<evidence type="ECO:0000256" key="1">
    <source>
        <dbReference type="SAM" id="MobiDB-lite"/>
    </source>
</evidence>
<reference evidence="2 3" key="1">
    <citation type="submission" date="2023-08" db="EMBL/GenBank/DDBJ databases">
        <title>Genomic and mutational analysis of Pseudomonas syringae pv. tagetis EB037 pathogenicity on sunflower.</title>
        <authorList>
            <person name="Maul J.E."/>
        </authorList>
    </citation>
    <scope>NUCLEOTIDE SEQUENCE [LARGE SCALE GENOMIC DNA]</scope>
    <source>
        <strain evidence="2 3">EB037_T1</strain>
    </source>
</reference>
<name>A0ABW7NWX1_9PSED</name>
<feature type="non-terminal residue" evidence="2">
    <location>
        <position position="1"/>
    </location>
</feature>
<dbReference type="Proteomes" id="UP001610657">
    <property type="component" value="Unassembled WGS sequence"/>
</dbReference>
<organism evidence="2 3">
    <name type="scientific">Pseudomonas syringae pv. tagetis</name>
    <dbReference type="NCBI Taxonomy" id="129140"/>
    <lineage>
        <taxon>Bacteria</taxon>
        <taxon>Pseudomonadati</taxon>
        <taxon>Pseudomonadota</taxon>
        <taxon>Gammaproteobacteria</taxon>
        <taxon>Pseudomonadales</taxon>
        <taxon>Pseudomonadaceae</taxon>
        <taxon>Pseudomonas</taxon>
    </lineage>
</organism>
<sequence>STTEQARSLDLQKNADRIDAKQEDIDNTETTDNGNPKPQTHNPHNDKKQRHRNTQQSQYDDKHQEPASRT</sequence>
<dbReference type="EMBL" id="JAVCQK010000800">
    <property type="protein sequence ID" value="MFH7519373.1"/>
    <property type="molecule type" value="Genomic_DNA"/>
</dbReference>
<evidence type="ECO:0000313" key="2">
    <source>
        <dbReference type="EMBL" id="MFH7519373.1"/>
    </source>
</evidence>
<keyword evidence="3" id="KW-1185">Reference proteome</keyword>
<evidence type="ECO:0000313" key="3">
    <source>
        <dbReference type="Proteomes" id="UP001610657"/>
    </source>
</evidence>
<protein>
    <submittedName>
        <fullName evidence="2">Uncharacterized protein</fullName>
    </submittedName>
</protein>
<comment type="caution">
    <text evidence="2">The sequence shown here is derived from an EMBL/GenBank/DDBJ whole genome shotgun (WGS) entry which is preliminary data.</text>
</comment>
<proteinExistence type="predicted"/>
<feature type="region of interest" description="Disordered" evidence="1">
    <location>
        <begin position="1"/>
        <end position="70"/>
    </location>
</feature>